<dbReference type="SUPFAM" id="SSF48452">
    <property type="entry name" value="TPR-like"/>
    <property type="match status" value="2"/>
</dbReference>
<sequence>MPVPIRILCVLLLAAASASATAAAKKATPAPVAGNTASAALEPVLAGEFALQAGQLDDAARAYLDAARAEAGDAGLAERAARIAMLANDDPRAIEALALWRARAPSSLSMRSTEASLALRRNDLRTARRDLLGLLKEPDPRGWRFALIALANGGREPEASADVLEDLVKAGAIPNQIEAWQEFGRLALRMERPALAKRIVDEVVRRFPEEPRVALLHATQLQQEGKNDEALALLKNVEPQAVKDSELRGALAFAYDAMGQTEAAARVLSTGPQDTQTYGLRASMLAKEKDRSALEALYGELKGNATKPDPDRRLLLGKIAEFLKRYDEAVEWYRGVPGGPQLSEARLRTASALYELGRKPEALAEARALQGDASADDDARRDAYVLEAELQQRAGDAPGELEAFERGLAAYPDDGALLYARGLAWERRDDVPRAEADLRKILVAEPENVAALNALGYTLADRTTRYKEALALIDRARTADPDNPAIVDSYGWVLYRMGRTKEALVQLRRAWALTKDPEIAAHVGEVLWVSGKQDEARRYFDEARRLDPDNRALQRAIEKFGP</sequence>
<keyword evidence="2 3" id="KW-0802">TPR repeat</keyword>
<dbReference type="Pfam" id="PF13181">
    <property type="entry name" value="TPR_8"/>
    <property type="match status" value="1"/>
</dbReference>
<evidence type="ECO:0000256" key="3">
    <source>
        <dbReference type="PROSITE-ProRule" id="PRU00339"/>
    </source>
</evidence>
<feature type="repeat" description="TPR" evidence="3">
    <location>
        <begin position="517"/>
        <end position="550"/>
    </location>
</feature>
<keyword evidence="4" id="KW-0732">Signal</keyword>
<comment type="caution">
    <text evidence="5">The sequence shown here is derived from an EMBL/GenBank/DDBJ whole genome shotgun (WGS) entry which is preliminary data.</text>
</comment>
<feature type="chain" id="PRO_5015528835" description="Tetratricopeptide repeat protein" evidence="4">
    <location>
        <begin position="23"/>
        <end position="562"/>
    </location>
</feature>
<dbReference type="InterPro" id="IPR011990">
    <property type="entry name" value="TPR-like_helical_dom_sf"/>
</dbReference>
<accession>A0A2S7DLH2</accession>
<dbReference type="Proteomes" id="UP000239865">
    <property type="component" value="Unassembled WGS sequence"/>
</dbReference>
<dbReference type="InterPro" id="IPR051012">
    <property type="entry name" value="CellSynth/LPSAsmb/PSIAsmb"/>
</dbReference>
<dbReference type="PANTHER" id="PTHR45586:SF1">
    <property type="entry name" value="LIPOPOLYSACCHARIDE ASSEMBLY PROTEIN B"/>
    <property type="match status" value="1"/>
</dbReference>
<evidence type="ECO:0000313" key="6">
    <source>
        <dbReference type="Proteomes" id="UP000239865"/>
    </source>
</evidence>
<reference evidence="5 6" key="1">
    <citation type="submission" date="2016-08" db="EMBL/GenBank/DDBJ databases">
        <authorList>
            <person name="Seilhamer J.J."/>
        </authorList>
    </citation>
    <scope>NUCLEOTIDE SEQUENCE [LARGE SCALE GENOMIC DNA]</scope>
    <source>
        <strain evidence="5 6">CFBP4644</strain>
    </source>
</reference>
<dbReference type="EMBL" id="MDEH01000001">
    <property type="protein sequence ID" value="PPU74663.1"/>
    <property type="molecule type" value="Genomic_DNA"/>
</dbReference>
<evidence type="ECO:0008006" key="7">
    <source>
        <dbReference type="Google" id="ProtNLM"/>
    </source>
</evidence>
<dbReference type="SMART" id="SM00028">
    <property type="entry name" value="TPR"/>
    <property type="match status" value="5"/>
</dbReference>
<proteinExistence type="predicted"/>
<dbReference type="Pfam" id="PF14559">
    <property type="entry name" value="TPR_19"/>
    <property type="match status" value="1"/>
</dbReference>
<dbReference type="PANTHER" id="PTHR45586">
    <property type="entry name" value="TPR REPEAT-CONTAINING PROTEIN PA4667"/>
    <property type="match status" value="1"/>
</dbReference>
<evidence type="ECO:0000256" key="2">
    <source>
        <dbReference type="ARBA" id="ARBA00022803"/>
    </source>
</evidence>
<evidence type="ECO:0000256" key="1">
    <source>
        <dbReference type="ARBA" id="ARBA00022737"/>
    </source>
</evidence>
<dbReference type="InterPro" id="IPR019734">
    <property type="entry name" value="TPR_rpt"/>
</dbReference>
<keyword evidence="1" id="KW-0677">Repeat</keyword>
<evidence type="ECO:0000256" key="4">
    <source>
        <dbReference type="SAM" id="SignalP"/>
    </source>
</evidence>
<dbReference type="PROSITE" id="PS50005">
    <property type="entry name" value="TPR"/>
    <property type="match status" value="1"/>
</dbReference>
<protein>
    <recommendedName>
        <fullName evidence="7">Tetratricopeptide repeat protein</fullName>
    </recommendedName>
</protein>
<organism evidence="5 6">
    <name type="scientific">Xanthomonas melonis</name>
    <dbReference type="NCBI Taxonomy" id="56456"/>
    <lineage>
        <taxon>Bacteria</taxon>
        <taxon>Pseudomonadati</taxon>
        <taxon>Pseudomonadota</taxon>
        <taxon>Gammaproteobacteria</taxon>
        <taxon>Lysobacterales</taxon>
        <taxon>Lysobacteraceae</taxon>
        <taxon>Xanthomonas</taxon>
    </lineage>
</organism>
<name>A0A2S7DLH2_9XANT</name>
<evidence type="ECO:0000313" key="5">
    <source>
        <dbReference type="EMBL" id="PPU74663.1"/>
    </source>
</evidence>
<feature type="signal peptide" evidence="4">
    <location>
        <begin position="1"/>
        <end position="22"/>
    </location>
</feature>
<dbReference type="Gene3D" id="1.25.40.10">
    <property type="entry name" value="Tetratricopeptide repeat domain"/>
    <property type="match status" value="2"/>
</dbReference>
<dbReference type="AlphaFoldDB" id="A0A2S7DLH2"/>
<dbReference type="Pfam" id="PF13432">
    <property type="entry name" value="TPR_16"/>
    <property type="match status" value="2"/>
</dbReference>
<dbReference type="OrthoDB" id="9766710at2"/>
<dbReference type="RefSeq" id="WP_104584670.1">
    <property type="nucleotide sequence ID" value="NZ_JAFFQK010000084.1"/>
</dbReference>
<gene>
    <name evidence="5" type="ORF">XmelCFBP4644_01755</name>
</gene>